<feature type="compositionally biased region" description="Basic and acidic residues" evidence="5">
    <location>
        <begin position="523"/>
        <end position="543"/>
    </location>
</feature>
<keyword evidence="2" id="KW-0378">Hydrolase</keyword>
<dbReference type="Pfam" id="PF25597">
    <property type="entry name" value="SH3_retrovirus"/>
    <property type="match status" value="1"/>
</dbReference>
<dbReference type="PANTHER" id="PTHR42648">
    <property type="entry name" value="TRANSPOSASE, PUTATIVE-RELATED"/>
    <property type="match status" value="1"/>
</dbReference>
<dbReference type="EMBL" id="BKCJ010000254">
    <property type="protein sequence ID" value="GEU31463.1"/>
    <property type="molecule type" value="Genomic_DNA"/>
</dbReference>
<dbReference type="InterPro" id="IPR013103">
    <property type="entry name" value="RVT_2"/>
</dbReference>
<dbReference type="InterPro" id="IPR036397">
    <property type="entry name" value="RNaseH_sf"/>
</dbReference>
<evidence type="ECO:0000256" key="5">
    <source>
        <dbReference type="SAM" id="MobiDB-lite"/>
    </source>
</evidence>
<dbReference type="InterPro" id="IPR036875">
    <property type="entry name" value="Znf_CCHC_sf"/>
</dbReference>
<keyword evidence="4" id="KW-0175">Coiled coil</keyword>
<evidence type="ECO:0000256" key="2">
    <source>
        <dbReference type="ARBA" id="ARBA00022801"/>
    </source>
</evidence>
<dbReference type="SUPFAM" id="SSF57756">
    <property type="entry name" value="Retrovirus zinc finger-like domains"/>
    <property type="match status" value="2"/>
</dbReference>
<evidence type="ECO:0000313" key="7">
    <source>
        <dbReference type="EMBL" id="GEU31463.1"/>
    </source>
</evidence>
<dbReference type="Pfam" id="PF00098">
    <property type="entry name" value="zf-CCHC"/>
    <property type="match status" value="1"/>
</dbReference>
<dbReference type="GO" id="GO:0003676">
    <property type="term" value="F:nucleic acid binding"/>
    <property type="evidence" value="ECO:0007669"/>
    <property type="project" value="InterPro"/>
</dbReference>
<evidence type="ECO:0000256" key="1">
    <source>
        <dbReference type="ARBA" id="ARBA00022723"/>
    </source>
</evidence>
<feature type="coiled-coil region" evidence="4">
    <location>
        <begin position="912"/>
        <end position="939"/>
    </location>
</feature>
<feature type="compositionally biased region" description="Basic and acidic residues" evidence="5">
    <location>
        <begin position="1472"/>
        <end position="1496"/>
    </location>
</feature>
<dbReference type="PROSITE" id="PS50158">
    <property type="entry name" value="ZF_CCHC"/>
    <property type="match status" value="2"/>
</dbReference>
<feature type="domain" description="CCHC-type" evidence="6">
    <location>
        <begin position="1459"/>
        <end position="1473"/>
    </location>
</feature>
<dbReference type="GO" id="GO:0008270">
    <property type="term" value="F:zinc ion binding"/>
    <property type="evidence" value="ECO:0007669"/>
    <property type="project" value="UniProtKB-KW"/>
</dbReference>
<name>A0A6L2J360_TANCI</name>
<keyword evidence="1" id="KW-0479">Metal-binding</keyword>
<dbReference type="PANTHER" id="PTHR42648:SF32">
    <property type="entry name" value="RIBONUCLEASE H-LIKE DOMAIN, GAG-PRE-INTEGRASE DOMAIN PROTEIN-RELATED"/>
    <property type="match status" value="1"/>
</dbReference>
<gene>
    <name evidence="7" type="ORF">Tci_003441</name>
</gene>
<organism evidence="7">
    <name type="scientific">Tanacetum cinerariifolium</name>
    <name type="common">Dalmatian daisy</name>
    <name type="synonym">Chrysanthemum cinerariifolium</name>
    <dbReference type="NCBI Taxonomy" id="118510"/>
    <lineage>
        <taxon>Eukaryota</taxon>
        <taxon>Viridiplantae</taxon>
        <taxon>Streptophyta</taxon>
        <taxon>Embryophyta</taxon>
        <taxon>Tracheophyta</taxon>
        <taxon>Spermatophyta</taxon>
        <taxon>Magnoliopsida</taxon>
        <taxon>eudicotyledons</taxon>
        <taxon>Gunneridae</taxon>
        <taxon>Pentapetalae</taxon>
        <taxon>asterids</taxon>
        <taxon>campanulids</taxon>
        <taxon>Asterales</taxon>
        <taxon>Asteraceae</taxon>
        <taxon>Asteroideae</taxon>
        <taxon>Anthemideae</taxon>
        <taxon>Anthemidinae</taxon>
        <taxon>Tanacetum</taxon>
    </lineage>
</organism>
<dbReference type="InterPro" id="IPR043502">
    <property type="entry name" value="DNA/RNA_pol_sf"/>
</dbReference>
<proteinExistence type="predicted"/>
<evidence type="ECO:0000256" key="3">
    <source>
        <dbReference type="PROSITE-ProRule" id="PRU00047"/>
    </source>
</evidence>
<feature type="compositionally biased region" description="Polar residues" evidence="5">
    <location>
        <begin position="511"/>
        <end position="522"/>
    </location>
</feature>
<feature type="domain" description="CCHC-type" evidence="6">
    <location>
        <begin position="146"/>
        <end position="161"/>
    </location>
</feature>
<dbReference type="Pfam" id="PF07727">
    <property type="entry name" value="RVT_2"/>
    <property type="match status" value="1"/>
</dbReference>
<feature type="region of interest" description="Disordered" evidence="5">
    <location>
        <begin position="1472"/>
        <end position="1507"/>
    </location>
</feature>
<dbReference type="InterPro" id="IPR001878">
    <property type="entry name" value="Znf_CCHC"/>
</dbReference>
<keyword evidence="3" id="KW-0862">Zinc</keyword>
<dbReference type="InterPro" id="IPR012337">
    <property type="entry name" value="RNaseH-like_sf"/>
</dbReference>
<dbReference type="SUPFAM" id="SSF56672">
    <property type="entry name" value="DNA/RNA polymerases"/>
    <property type="match status" value="1"/>
</dbReference>
<accession>A0A6L2J360</accession>
<dbReference type="InterPro" id="IPR057670">
    <property type="entry name" value="SH3_retrovirus"/>
</dbReference>
<keyword evidence="3" id="KW-0863">Zinc-finger</keyword>
<dbReference type="SUPFAM" id="SSF53098">
    <property type="entry name" value="Ribonuclease H-like"/>
    <property type="match status" value="1"/>
</dbReference>
<dbReference type="Gene3D" id="3.30.420.10">
    <property type="entry name" value="Ribonuclease H-like superfamily/Ribonuclease H"/>
    <property type="match status" value="1"/>
</dbReference>
<dbReference type="SMART" id="SM00343">
    <property type="entry name" value="ZnF_C2HC"/>
    <property type="match status" value="2"/>
</dbReference>
<feature type="region of interest" description="Disordered" evidence="5">
    <location>
        <begin position="498"/>
        <end position="559"/>
    </location>
</feature>
<protein>
    <submittedName>
        <fullName evidence="7">Gag-Pol polyprotein</fullName>
    </submittedName>
</protein>
<sequence length="1507" mass="171880">MEQYLAFTRGNQVPRVAKPEIGNNVNFEINSQFMRELRKNTFFKNKNDDAHEHMERVLEMVVGFVGERILTKNACSMMRYKESRRSSIVSLEGLFHTMVKAELEEMDLRWQVAMLTIRARRFLKNTRRKFSINGNETTGFDKSKVKCYNCHKKRHFARECRAPRSQDTNDQAEEGPTNFALIAYSYISSNSEVSTDSNCSSSCLENVKILKEQNEQLLKDLRTSKIHAITYKTDLEYVEARLLVYKKNDFVYEEDIKVLKRNFMPPKPDLSGLEEFVNEPIVTEPTVKKPVVETSEAKASADKPKDVRKNFGNMSYLTDYEEIDRGYVAFGGNPKGVKITGKGIIRQYSVARTPQQTGVAERRNMTLIEAAMTMLADSKLPTTFWAEAFNTAYYVQNRVLVVKPHNKTSYELFHGKFDGKADEGFFVGYSLNSKSFRVFNSRTRIVEENFHIRFSESTPNVVGSGPDWLFDIDALTRTMNYEPIVACTQSNGFVGSKANDNAGQARKEKAASSQDDGFQPSSDSEKKVDEDPNKGSECRDQAHEVNVNNTNNVKAAGTNRVNTVDADEETDINNMDTTIQVSPAPTTRNHKDHRLDQDERGIVIRNKARLVAHGHTQEEGIDYDEVFAHVAKIKAIRLFLAYASFKEFVVYHMDVKSDFLYGKIEEEVYVCQPSGFEDPDFSDKVYQVKKVLYGLHQAPRAWYETLSIYLLDNGFHRGKIKKTLFIRRHKGDILLVQVYVDDIIFGSTKKELCNAFEKIMHEKFQMSSMGELTFFLGLQVKQKQDGIFISQDKYVAKILQKYGFSEVKNASTPIETQKPLLKNEDGKEVDVHMYRSVIGSLLYLTSSRPDIMFTVCACARYQVNPKVSHLHAVKRILGVNTPRSDEDSLNLKELMELFTTLQSRVLSLEQTKVTQANEIDSLKRKIKKLEKKQRSRTHKLKRLYKVGLTTRVESFDDDEDLGEDASKQGRISDIDADEGITLVSTHDDAEMFNADKDLHGEEVFVAQQDENVIEKEVDAAQVQVTTAKAKGIIFHEPEESTTTTTTTIPKPKSQDKGKAKMIEEHVKLKKKDQIQLDEEVSLKLQAKFEKEQRLASEKAQKQEEEANIALIESWDDVQAKINADYQLAERLQAEEQQELNDEEKATLFMQLLKKRRKFLEAKRIEENRNKPPTQAQQRKIMCTYLKNMEGKKLTDLKNNATITLLFKVVDPYLWEHQVEVIEFRDSYEAPKDGAAISSASDGKKGRIVAVTTEDMQKRRNDVKARTTLLLALPDEHQLRFSKYKTGQELWAAILKTFDGNEATKKTKKNQLKQQYGNFKAEGKETLEQTFNRLQAIRNRGDLDTMSLDDVYNHLKVYKPEVQKKSESNSQNMAFISSAKNNSRNGEVNIASVLTASTQVSPASANVATASISLDTAYAYIASQSNGSQIKADRYWKKTGKKISIQGTDVAGFDKSKVECFNCHKMGHFARECRASRSQERGRRENYRQGSKEKEQAPKALMAIDGVR</sequence>
<evidence type="ECO:0000259" key="6">
    <source>
        <dbReference type="PROSITE" id="PS50158"/>
    </source>
</evidence>
<dbReference type="InterPro" id="IPR039537">
    <property type="entry name" value="Retrotran_Ty1/copia-like"/>
</dbReference>
<comment type="caution">
    <text evidence="7">The sequence shown here is derived from an EMBL/GenBank/DDBJ whole genome shotgun (WGS) entry which is preliminary data.</text>
</comment>
<dbReference type="Pfam" id="PF14223">
    <property type="entry name" value="Retrotran_gag_2"/>
    <property type="match status" value="1"/>
</dbReference>
<dbReference type="GO" id="GO:0016787">
    <property type="term" value="F:hydrolase activity"/>
    <property type="evidence" value="ECO:0007669"/>
    <property type="project" value="UniProtKB-KW"/>
</dbReference>
<reference evidence="7" key="1">
    <citation type="journal article" date="2019" name="Sci. Rep.">
        <title>Draft genome of Tanacetum cinerariifolium, the natural source of mosquito coil.</title>
        <authorList>
            <person name="Yamashiro T."/>
            <person name="Shiraishi A."/>
            <person name="Satake H."/>
            <person name="Nakayama K."/>
        </authorList>
    </citation>
    <scope>NUCLEOTIDE SEQUENCE</scope>
</reference>
<evidence type="ECO:0000256" key="4">
    <source>
        <dbReference type="SAM" id="Coils"/>
    </source>
</evidence>
<dbReference type="Gene3D" id="4.10.60.10">
    <property type="entry name" value="Zinc finger, CCHC-type"/>
    <property type="match status" value="2"/>
</dbReference>
<feature type="coiled-coil region" evidence="4">
    <location>
        <begin position="1085"/>
        <end position="1169"/>
    </location>
</feature>